<dbReference type="FunFam" id="1.10.150.50:FF:000126">
    <property type="entry name" value="Zmp:0000000735"/>
    <property type="match status" value="1"/>
</dbReference>
<feature type="domain" description="SAM" evidence="2">
    <location>
        <begin position="30"/>
        <end position="76"/>
    </location>
</feature>
<feature type="region of interest" description="Disordered" evidence="1">
    <location>
        <begin position="96"/>
        <end position="146"/>
    </location>
</feature>
<reference evidence="3 4" key="1">
    <citation type="journal article" date="2014" name="Nature">
        <title>The genomic substrate for adaptive radiation in African cichlid fish.</title>
        <authorList>
            <person name="Brawand D."/>
            <person name="Wagner C.E."/>
            <person name="Li Y.I."/>
            <person name="Malinsky M."/>
            <person name="Keller I."/>
            <person name="Fan S."/>
            <person name="Simakov O."/>
            <person name="Ng A.Y."/>
            <person name="Lim Z.W."/>
            <person name="Bezault E."/>
            <person name="Turner-Maier J."/>
            <person name="Johnson J."/>
            <person name="Alcazar R."/>
            <person name="Noh H.J."/>
            <person name="Russell P."/>
            <person name="Aken B."/>
            <person name="Alfoldi J."/>
            <person name="Amemiya C."/>
            <person name="Azzouzi N."/>
            <person name="Baroiller J.F."/>
            <person name="Barloy-Hubler F."/>
            <person name="Berlin A."/>
            <person name="Bloomquist R."/>
            <person name="Carleton K.L."/>
            <person name="Conte M.A."/>
            <person name="D'Cotta H."/>
            <person name="Eshel O."/>
            <person name="Gaffney L."/>
            <person name="Galibert F."/>
            <person name="Gante H.F."/>
            <person name="Gnerre S."/>
            <person name="Greuter L."/>
            <person name="Guyon R."/>
            <person name="Haddad N.S."/>
            <person name="Haerty W."/>
            <person name="Harris R.M."/>
            <person name="Hofmann H.A."/>
            <person name="Hourlier T."/>
            <person name="Hulata G."/>
            <person name="Jaffe D.B."/>
            <person name="Lara M."/>
            <person name="Lee A.P."/>
            <person name="MacCallum I."/>
            <person name="Mwaiko S."/>
            <person name="Nikaido M."/>
            <person name="Nishihara H."/>
            <person name="Ozouf-Costaz C."/>
            <person name="Penman D.J."/>
            <person name="Przybylski D."/>
            <person name="Rakotomanga M."/>
            <person name="Renn S.C.P."/>
            <person name="Ribeiro F.J."/>
            <person name="Ron M."/>
            <person name="Salzburger W."/>
            <person name="Sanchez-Pulido L."/>
            <person name="Santos M.E."/>
            <person name="Searle S."/>
            <person name="Sharpe T."/>
            <person name="Swofford R."/>
            <person name="Tan F.J."/>
            <person name="Williams L."/>
            <person name="Young S."/>
            <person name="Yin S."/>
            <person name="Okada N."/>
            <person name="Kocher T.D."/>
            <person name="Miska E.A."/>
            <person name="Lander E.S."/>
            <person name="Venkatesh B."/>
            <person name="Fernald R.D."/>
            <person name="Meyer A."/>
            <person name="Ponting C.P."/>
            <person name="Streelman J.T."/>
            <person name="Lindblad-Toh K."/>
            <person name="Seehausen O."/>
            <person name="Di Palma F."/>
        </authorList>
    </citation>
    <scope>NUCLEOTIDE SEQUENCE</scope>
</reference>
<reference evidence="3" key="2">
    <citation type="submission" date="2025-08" db="UniProtKB">
        <authorList>
            <consortium name="Ensembl"/>
        </authorList>
    </citation>
    <scope>IDENTIFICATION</scope>
</reference>
<evidence type="ECO:0000313" key="3">
    <source>
        <dbReference type="Ensembl" id="ENSMZEP00005014672.1"/>
    </source>
</evidence>
<dbReference type="InterPro" id="IPR011990">
    <property type="entry name" value="TPR-like_helical_dom_sf"/>
</dbReference>
<accession>A0A3P9BXT9</accession>
<dbReference type="GeneTree" id="ENSGT00390000013973"/>
<protein>
    <recommendedName>
        <fullName evidence="2">SAM domain-containing protein</fullName>
    </recommendedName>
</protein>
<dbReference type="PROSITE" id="PS50105">
    <property type="entry name" value="SAM_DOMAIN"/>
    <property type="match status" value="1"/>
</dbReference>
<dbReference type="GO" id="GO:0005737">
    <property type="term" value="C:cytoplasm"/>
    <property type="evidence" value="ECO:0007669"/>
    <property type="project" value="TreeGrafter"/>
</dbReference>
<dbReference type="SMART" id="SM00454">
    <property type="entry name" value="SAM"/>
    <property type="match status" value="1"/>
</dbReference>
<dbReference type="SUPFAM" id="SSF47769">
    <property type="entry name" value="SAM/Pointed domain"/>
    <property type="match status" value="1"/>
</dbReference>
<organism evidence="3 4">
    <name type="scientific">Maylandia zebra</name>
    <name type="common">zebra mbuna</name>
    <dbReference type="NCBI Taxonomy" id="106582"/>
    <lineage>
        <taxon>Eukaryota</taxon>
        <taxon>Metazoa</taxon>
        <taxon>Chordata</taxon>
        <taxon>Craniata</taxon>
        <taxon>Vertebrata</taxon>
        <taxon>Euteleostomi</taxon>
        <taxon>Actinopterygii</taxon>
        <taxon>Neopterygii</taxon>
        <taxon>Teleostei</taxon>
        <taxon>Neoteleostei</taxon>
        <taxon>Acanthomorphata</taxon>
        <taxon>Ovalentaria</taxon>
        <taxon>Cichlomorphae</taxon>
        <taxon>Cichliformes</taxon>
        <taxon>Cichlidae</taxon>
        <taxon>African cichlids</taxon>
        <taxon>Pseudocrenilabrinae</taxon>
        <taxon>Haplochromini</taxon>
        <taxon>Maylandia</taxon>
        <taxon>Maylandia zebra complex</taxon>
    </lineage>
</organism>
<sequence length="1561" mass="178943">MKKRIEVKCKLYSRQKQLPTHWRELPYDSWTESHVSSWLKSIGIKELYIGKMMEEEVTGPVLTTVDRDFLNKTIGMKSGQIEHLLKKRDELLIPEQQKIKKTSDSSGKSRDGKKEAVKDVEQEPKLSSQELCDGAKDKNIPTESNDNISTTEVVSCDYRKFDQDEKDFRYVKHHVLPPETGTENMMVPCHEYKSLEIAYKLDSKRLQVKVASEVLRFACACMNMRANGTIHFGIMDKVKGTHKHGEIIGIPANNREDFVDALDYIERCFKGSNQQSDARSCIRHPRFIEVLDKESSGNTWVIEYDIVPKASIVKDKLYYVGVPKFSEKDNKVKCEEKIPYYRVGANTPRVPEDDLVPFIQGLREKDQQREEAESTSNETTLDFGEDQKRKLAILLTCGKKHMDNSLFYIVVTNKFQPAHLDNISFLVHMNLFCVFDFDPDSKTSGLCGKYKKQKAVNLHFFDDYAKDKRIDDIKKSLQLPERISWIFCNGRNNFPGGEQPCDGKTWIKTRKRKLKKAVSLICNDILSRRSFVVLFLLMSDVEQPLVETFHEFYSEMSGHEFLAVISESKENYKKWSSLAQVSCPISDLKEISIVEMPLSHVDATVQSIQLLKNQSTRTLPVPNGGLCFLKSVEEAMLDSLEIISVDQCNDTKLEIMSEEEIQQTESYFYRGGKINWINFWLADKHKCGVIIERDAYKEANNILENIVHRPKAIRPIESVNIYHHPGSGGSTVARQILWRWRNKVRCAVVKQGKEITTVCEHAVKLREHDENDKNICLPVLLLLEDHNPDYINDLRGHLGNVIATKKISSSVLCFILLICNRSNDPESMCRASLSQTVAVTHKLSAEEKPLFSKKLEQLKMQFEPDFILTFVLMTEGYERSYIKDFVKNLLDKIDHSTPTTRLIRFVALLNCYVKDSYISVSHCEALLGIATYMDRTQYHAFVDHLSDEARLIFIHLNQSSTHIPSIRIIHPLVAKEILSQLSANLPQSDIAMDLISDKVLINHRFDRDEFLRFIRALFIRRNKKSRGDPKDTTFSPLIEHVRDVDKGGVQKAVDLMKAAYIALGKDACVAQQLARLLYTHNRFEEALEWAKEAKSLAPHDTFILDTLGQVYKWWFYHLYDTLEEKEPSPETGIEIISTAVKGISAFRASEKTPKKETVNLNNSYYGEVDVGCRLLKFLSGVDVFSNTTGKSKLMKYLLRDYIPAEVKTPWQKFHQQLKGLQRSLSQALECISEELSYFQTDISEEDEELDARDPEQVHNPREWLTRKSAVYAEFFCLTPDESDQATESNDIDMAGPVEKLSPFQRQMRAYKLGGGNVTSIISLLYDKKPERAGKKLEKIFSLYPENLMWNDLDPTELTNFIFCQIALNCILPGSSKLLSLQKLQKFSKRFVTKGKHMSSASALFLLSLLFWPETSDEVSSDGAQTLFSAIDALQRLCEQKIQQRSQRKSRIVTHFFLAKARGLNKIVHRSAIEKEIKGTLSERKLKWLGGEVWKTKQVVQLLKRVEGWTENETLFVRCGSSGKIRVVPRYSASLPHGNEKVNFYLGFSFDGVVACDIQVMD</sequence>
<dbReference type="Ensembl" id="ENSMZET00005015156.1">
    <property type="protein sequence ID" value="ENSMZEP00005014672.1"/>
    <property type="gene ID" value="ENSMZEG00005011045.1"/>
</dbReference>
<reference evidence="3" key="3">
    <citation type="submission" date="2025-09" db="UniProtKB">
        <authorList>
            <consortium name="Ensembl"/>
        </authorList>
    </citation>
    <scope>IDENTIFICATION</scope>
</reference>
<name>A0A3P9BXT9_9CICH</name>
<dbReference type="SUPFAM" id="SSF48452">
    <property type="entry name" value="TPR-like"/>
    <property type="match status" value="1"/>
</dbReference>
<keyword evidence="4" id="KW-1185">Reference proteome</keyword>
<evidence type="ECO:0000259" key="2">
    <source>
        <dbReference type="PROSITE" id="PS50105"/>
    </source>
</evidence>
<feature type="compositionally biased region" description="Basic and acidic residues" evidence="1">
    <location>
        <begin position="96"/>
        <end position="124"/>
    </location>
</feature>
<dbReference type="Proteomes" id="UP000265160">
    <property type="component" value="LG4"/>
</dbReference>
<dbReference type="PANTHER" id="PTHR16155">
    <property type="entry name" value="DED DOMAIN-CONTAINING PROTEIN"/>
    <property type="match status" value="1"/>
</dbReference>
<dbReference type="STRING" id="106582.ENSMZEP00005014672"/>
<evidence type="ECO:0000256" key="1">
    <source>
        <dbReference type="SAM" id="MobiDB-lite"/>
    </source>
</evidence>
<dbReference type="InterPro" id="IPR013761">
    <property type="entry name" value="SAM/pointed_sf"/>
</dbReference>
<dbReference type="PANTHER" id="PTHR16155:SF3">
    <property type="entry name" value="STERILE ALPHA MOTIF DOMAIN-CONTAINING PROTEIN 9-LIKE"/>
    <property type="match status" value="1"/>
</dbReference>
<proteinExistence type="predicted"/>
<evidence type="ECO:0000313" key="4">
    <source>
        <dbReference type="Proteomes" id="UP000265160"/>
    </source>
</evidence>
<dbReference type="Gene3D" id="1.10.150.50">
    <property type="entry name" value="Transcription Factor, Ets-1"/>
    <property type="match status" value="1"/>
</dbReference>
<dbReference type="InterPro" id="IPR001660">
    <property type="entry name" value="SAM"/>
</dbReference>